<dbReference type="Proteomes" id="UP000215914">
    <property type="component" value="Unassembled WGS sequence"/>
</dbReference>
<sequence>MATNLQDPQFDIESGGGDGTEIAVLVAEEVVEKGRLSSVSDFSVVDLGSGDSGGGCKDCRICHLSLGVNSEESENGIPIELGCCCKHDLCWGSEGICAAELVT</sequence>
<dbReference type="AlphaFoldDB" id="A0A9K3IEY2"/>
<accession>A0A9K3IEY2</accession>
<organism evidence="1 2">
    <name type="scientific">Helianthus annuus</name>
    <name type="common">Common sunflower</name>
    <dbReference type="NCBI Taxonomy" id="4232"/>
    <lineage>
        <taxon>Eukaryota</taxon>
        <taxon>Viridiplantae</taxon>
        <taxon>Streptophyta</taxon>
        <taxon>Embryophyta</taxon>
        <taxon>Tracheophyta</taxon>
        <taxon>Spermatophyta</taxon>
        <taxon>Magnoliopsida</taxon>
        <taxon>eudicotyledons</taxon>
        <taxon>Gunneridae</taxon>
        <taxon>Pentapetalae</taxon>
        <taxon>asterids</taxon>
        <taxon>campanulids</taxon>
        <taxon>Asterales</taxon>
        <taxon>Asteraceae</taxon>
        <taxon>Asteroideae</taxon>
        <taxon>Heliantheae alliance</taxon>
        <taxon>Heliantheae</taxon>
        <taxon>Helianthus</taxon>
    </lineage>
</organism>
<dbReference type="OrthoDB" id="1212637at2759"/>
<comment type="caution">
    <text evidence="1">The sequence shown here is derived from an EMBL/GenBank/DDBJ whole genome shotgun (WGS) entry which is preliminary data.</text>
</comment>
<name>A0A9K3IEY2_HELAN</name>
<evidence type="ECO:0000313" key="2">
    <source>
        <dbReference type="Proteomes" id="UP000215914"/>
    </source>
</evidence>
<gene>
    <name evidence="1" type="ORF">HanXRQr2_Chr08g0333901</name>
</gene>
<dbReference type="EMBL" id="MNCJ02000323">
    <property type="protein sequence ID" value="KAF5794939.1"/>
    <property type="molecule type" value="Genomic_DNA"/>
</dbReference>
<proteinExistence type="predicted"/>
<evidence type="ECO:0000313" key="1">
    <source>
        <dbReference type="EMBL" id="KAF5794939.1"/>
    </source>
</evidence>
<reference evidence="1" key="1">
    <citation type="journal article" date="2017" name="Nature">
        <title>The sunflower genome provides insights into oil metabolism, flowering and Asterid evolution.</title>
        <authorList>
            <person name="Badouin H."/>
            <person name="Gouzy J."/>
            <person name="Grassa C.J."/>
            <person name="Murat F."/>
            <person name="Staton S.E."/>
            <person name="Cottret L."/>
            <person name="Lelandais-Briere C."/>
            <person name="Owens G.L."/>
            <person name="Carrere S."/>
            <person name="Mayjonade B."/>
            <person name="Legrand L."/>
            <person name="Gill N."/>
            <person name="Kane N.C."/>
            <person name="Bowers J.E."/>
            <person name="Hubner S."/>
            <person name="Bellec A."/>
            <person name="Berard A."/>
            <person name="Berges H."/>
            <person name="Blanchet N."/>
            <person name="Boniface M.C."/>
            <person name="Brunel D."/>
            <person name="Catrice O."/>
            <person name="Chaidir N."/>
            <person name="Claudel C."/>
            <person name="Donnadieu C."/>
            <person name="Faraut T."/>
            <person name="Fievet G."/>
            <person name="Helmstetter N."/>
            <person name="King M."/>
            <person name="Knapp S.J."/>
            <person name="Lai Z."/>
            <person name="Le Paslier M.C."/>
            <person name="Lippi Y."/>
            <person name="Lorenzon L."/>
            <person name="Mandel J.R."/>
            <person name="Marage G."/>
            <person name="Marchand G."/>
            <person name="Marquand E."/>
            <person name="Bret-Mestries E."/>
            <person name="Morien E."/>
            <person name="Nambeesan S."/>
            <person name="Nguyen T."/>
            <person name="Pegot-Espagnet P."/>
            <person name="Pouilly N."/>
            <person name="Raftis F."/>
            <person name="Sallet E."/>
            <person name="Schiex T."/>
            <person name="Thomas J."/>
            <person name="Vandecasteele C."/>
            <person name="Vares D."/>
            <person name="Vear F."/>
            <person name="Vautrin S."/>
            <person name="Crespi M."/>
            <person name="Mangin B."/>
            <person name="Burke J.M."/>
            <person name="Salse J."/>
            <person name="Munos S."/>
            <person name="Vincourt P."/>
            <person name="Rieseberg L.H."/>
            <person name="Langlade N.B."/>
        </authorList>
    </citation>
    <scope>NUCLEOTIDE SEQUENCE</scope>
    <source>
        <tissue evidence="1">Leaves</tissue>
    </source>
</reference>
<reference evidence="1" key="2">
    <citation type="submission" date="2020-06" db="EMBL/GenBank/DDBJ databases">
        <title>Helianthus annuus Genome sequencing and assembly Release 2.</title>
        <authorList>
            <person name="Gouzy J."/>
            <person name="Langlade N."/>
            <person name="Munos S."/>
        </authorList>
    </citation>
    <scope>NUCLEOTIDE SEQUENCE</scope>
    <source>
        <tissue evidence="1">Leaves</tissue>
    </source>
</reference>
<keyword evidence="2" id="KW-1185">Reference proteome</keyword>
<protein>
    <submittedName>
        <fullName evidence="1">Uncharacterized protein</fullName>
    </submittedName>
</protein>
<dbReference type="Gramene" id="mRNA:HanXRQr2_Chr08g0333901">
    <property type="protein sequence ID" value="CDS:HanXRQr2_Chr08g0333901.1"/>
    <property type="gene ID" value="HanXRQr2_Chr08g0333901"/>
</dbReference>